<proteinExistence type="predicted"/>
<accession>A0A6B8RG09</accession>
<sequence length="243" mass="28354">MKVVAIIQARMNSTRLPGKILYKVLNQTLLEYQIERIRRVPLIDEIIVATTTNPGDQPIVDLCRKLGISTYRGSELDVLSRYYEAATLLNADVIVRLTSDCPVIDPFTIDRVISHYLFHASNLDYVSNFLKRSYPRGMDTEVFSIEALRIAQHEATLIHDREHVTPYIYTNSDRFRLEPIQYMTNESHHRWTVDTQEDFQLISKIIESLYPTKLNFTLEDMLALLQEYPQWSQINAYVQQKIV</sequence>
<dbReference type="PANTHER" id="PTHR42866:SF1">
    <property type="entry name" value="SPORE COAT POLYSACCHARIDE BIOSYNTHESIS PROTEIN SPSF"/>
    <property type="match status" value="1"/>
</dbReference>
<dbReference type="PANTHER" id="PTHR42866">
    <property type="entry name" value="3-DEOXY-MANNO-OCTULOSONATE CYTIDYLYLTRANSFERASE"/>
    <property type="match status" value="1"/>
</dbReference>
<dbReference type="CDD" id="cd02518">
    <property type="entry name" value="GT2_SpsF"/>
    <property type="match status" value="1"/>
</dbReference>
<keyword evidence="1" id="KW-0808">Transferase</keyword>
<dbReference type="RefSeq" id="WP_155699359.1">
    <property type="nucleotide sequence ID" value="NZ_CP034235.1"/>
</dbReference>
<dbReference type="OrthoDB" id="9815559at2"/>
<protein>
    <submittedName>
        <fullName evidence="1">Acylneuraminate cytidylyltransferase</fullName>
    </submittedName>
</protein>
<evidence type="ECO:0000313" key="2">
    <source>
        <dbReference type="Proteomes" id="UP000426246"/>
    </source>
</evidence>
<dbReference type="GO" id="GO:0005829">
    <property type="term" value="C:cytosol"/>
    <property type="evidence" value="ECO:0007669"/>
    <property type="project" value="TreeGrafter"/>
</dbReference>
<dbReference type="EMBL" id="CP034235">
    <property type="protein sequence ID" value="QGQ94358.1"/>
    <property type="molecule type" value="Genomic_DNA"/>
</dbReference>
<dbReference type="InterPro" id="IPR029044">
    <property type="entry name" value="Nucleotide-diphossugar_trans"/>
</dbReference>
<organism evidence="1 2">
    <name type="scientific">Paenibacillus psychroresistens</name>
    <dbReference type="NCBI Taxonomy" id="1778678"/>
    <lineage>
        <taxon>Bacteria</taxon>
        <taxon>Bacillati</taxon>
        <taxon>Bacillota</taxon>
        <taxon>Bacilli</taxon>
        <taxon>Bacillales</taxon>
        <taxon>Paenibacillaceae</taxon>
        <taxon>Paenibacillus</taxon>
    </lineage>
</organism>
<dbReference type="InterPro" id="IPR003329">
    <property type="entry name" value="Cytidylyl_trans"/>
</dbReference>
<dbReference type="Gene3D" id="3.90.550.10">
    <property type="entry name" value="Spore Coat Polysaccharide Biosynthesis Protein SpsA, Chain A"/>
    <property type="match status" value="1"/>
</dbReference>
<dbReference type="GO" id="GO:0016779">
    <property type="term" value="F:nucleotidyltransferase activity"/>
    <property type="evidence" value="ECO:0007669"/>
    <property type="project" value="UniProtKB-KW"/>
</dbReference>
<name>A0A6B8RG09_9BACL</name>
<reference evidence="2" key="1">
    <citation type="submission" date="2018-11" db="EMBL/GenBank/DDBJ databases">
        <title>Complete genome sequence of Paenibacillus sp. ML311-T8.</title>
        <authorList>
            <person name="Nam Y.-D."/>
            <person name="Kang J."/>
            <person name="Chung W.-H."/>
            <person name="Park Y.S."/>
        </authorList>
    </citation>
    <scope>NUCLEOTIDE SEQUENCE [LARGE SCALE GENOMIC DNA]</scope>
    <source>
        <strain evidence="2">ML311-T8</strain>
    </source>
</reference>
<dbReference type="KEGG" id="ppsc:EHS13_05275"/>
<dbReference type="AlphaFoldDB" id="A0A6B8RG09"/>
<keyword evidence="1" id="KW-0548">Nucleotidyltransferase</keyword>
<gene>
    <name evidence="1" type="ORF">EHS13_05275</name>
</gene>
<evidence type="ECO:0000313" key="1">
    <source>
        <dbReference type="EMBL" id="QGQ94358.1"/>
    </source>
</evidence>
<dbReference type="Pfam" id="PF02348">
    <property type="entry name" value="CTP_transf_3"/>
    <property type="match status" value="1"/>
</dbReference>
<dbReference type="Proteomes" id="UP000426246">
    <property type="component" value="Chromosome"/>
</dbReference>
<dbReference type="SUPFAM" id="SSF53448">
    <property type="entry name" value="Nucleotide-diphospho-sugar transferases"/>
    <property type="match status" value="1"/>
</dbReference>
<keyword evidence="2" id="KW-1185">Reference proteome</keyword>